<evidence type="ECO:0000313" key="1">
    <source>
        <dbReference type="EMBL" id="GFY18478.1"/>
    </source>
</evidence>
<name>A0A8X6SVK0_TRICX</name>
<evidence type="ECO:0000313" key="2">
    <source>
        <dbReference type="Proteomes" id="UP000887159"/>
    </source>
</evidence>
<organism evidence="1 2">
    <name type="scientific">Trichonephila clavipes</name>
    <name type="common">Golden silk orbweaver</name>
    <name type="synonym">Nephila clavipes</name>
    <dbReference type="NCBI Taxonomy" id="2585209"/>
    <lineage>
        <taxon>Eukaryota</taxon>
        <taxon>Metazoa</taxon>
        <taxon>Ecdysozoa</taxon>
        <taxon>Arthropoda</taxon>
        <taxon>Chelicerata</taxon>
        <taxon>Arachnida</taxon>
        <taxon>Araneae</taxon>
        <taxon>Araneomorphae</taxon>
        <taxon>Entelegynae</taxon>
        <taxon>Araneoidea</taxon>
        <taxon>Nephilidae</taxon>
        <taxon>Trichonephila</taxon>
    </lineage>
</organism>
<dbReference type="AlphaFoldDB" id="A0A8X6SVK0"/>
<sequence>MDRVIDPVSCEAQPTRLDCVTTSMPRISGGGLDAAELLLSLHSSRSSIHKNIEIHLSGFEATCYDPSRSPITRSAPKLLTSTIPGGFYDEYCSLNARTPSRCSFFLKLGFWKIHRWLSFALGKTSYTSRCTQMTTIDKYFKTDA</sequence>
<accession>A0A8X6SVK0</accession>
<gene>
    <name evidence="1" type="ORF">TNCV_2397051</name>
</gene>
<proteinExistence type="predicted"/>
<comment type="caution">
    <text evidence="1">The sequence shown here is derived from an EMBL/GenBank/DDBJ whole genome shotgun (WGS) entry which is preliminary data.</text>
</comment>
<dbReference type="EMBL" id="BMAU01021349">
    <property type="protein sequence ID" value="GFY18478.1"/>
    <property type="molecule type" value="Genomic_DNA"/>
</dbReference>
<keyword evidence="2" id="KW-1185">Reference proteome</keyword>
<protein>
    <submittedName>
        <fullName evidence="1">Uncharacterized protein</fullName>
    </submittedName>
</protein>
<dbReference type="Proteomes" id="UP000887159">
    <property type="component" value="Unassembled WGS sequence"/>
</dbReference>
<reference evidence="1" key="1">
    <citation type="submission" date="2020-08" db="EMBL/GenBank/DDBJ databases">
        <title>Multicomponent nature underlies the extraordinary mechanical properties of spider dragline silk.</title>
        <authorList>
            <person name="Kono N."/>
            <person name="Nakamura H."/>
            <person name="Mori M."/>
            <person name="Yoshida Y."/>
            <person name="Ohtoshi R."/>
            <person name="Malay A.D."/>
            <person name="Moran D.A.P."/>
            <person name="Tomita M."/>
            <person name="Numata K."/>
            <person name="Arakawa K."/>
        </authorList>
    </citation>
    <scope>NUCLEOTIDE SEQUENCE</scope>
</reference>